<evidence type="ECO:0000259" key="8">
    <source>
        <dbReference type="PROSITE" id="PS50089"/>
    </source>
</evidence>
<dbReference type="GO" id="GO:0008270">
    <property type="term" value="F:zinc ion binding"/>
    <property type="evidence" value="ECO:0007669"/>
    <property type="project" value="UniProtKB-KW"/>
</dbReference>
<evidence type="ECO:0000256" key="5">
    <source>
        <dbReference type="ARBA" id="ARBA00022833"/>
    </source>
</evidence>
<evidence type="ECO:0000256" key="4">
    <source>
        <dbReference type="ARBA" id="ARBA00022786"/>
    </source>
</evidence>
<gene>
    <name evidence="10" type="ORF">TSPGSL018_22234</name>
    <name evidence="9" type="ORF">TSPGSL018_31410</name>
</gene>
<dbReference type="SMART" id="SM00184">
    <property type="entry name" value="RING"/>
    <property type="match status" value="1"/>
</dbReference>
<dbReference type="SUPFAM" id="SSF57850">
    <property type="entry name" value="RING/U-box"/>
    <property type="match status" value="1"/>
</dbReference>
<keyword evidence="2" id="KW-0479">Metal-binding</keyword>
<evidence type="ECO:0000256" key="2">
    <source>
        <dbReference type="ARBA" id="ARBA00022723"/>
    </source>
</evidence>
<comment type="pathway">
    <text evidence="1">Protein modification; protein ubiquitination.</text>
</comment>
<dbReference type="PANTHER" id="PTHR45969:SF69">
    <property type="entry name" value="FINGER DOMAIN PROTEIN, PUTATIVE (AFU_ORTHOLOGUE AFUA_3G12190)-RELATED"/>
    <property type="match status" value="1"/>
</dbReference>
<dbReference type="Pfam" id="PF12678">
    <property type="entry name" value="zf-rbx1"/>
    <property type="match status" value="1"/>
</dbReference>
<keyword evidence="3 6" id="KW-0863">Zinc-finger</keyword>
<keyword evidence="5" id="KW-0862">Zinc</keyword>
<proteinExistence type="predicted"/>
<dbReference type="EMBL" id="GBEZ01027939">
    <property type="protein sequence ID" value="JAC59431.1"/>
    <property type="molecule type" value="Transcribed_RNA"/>
</dbReference>
<dbReference type="EMBL" id="GBEZ01009895">
    <property type="protein sequence ID" value="JAC75727.1"/>
    <property type="molecule type" value="Transcribed_RNA"/>
</dbReference>
<dbReference type="InterPro" id="IPR024766">
    <property type="entry name" value="Znf_RING_H2"/>
</dbReference>
<evidence type="ECO:0000256" key="6">
    <source>
        <dbReference type="PROSITE-ProRule" id="PRU00175"/>
    </source>
</evidence>
<evidence type="ECO:0000313" key="9">
    <source>
        <dbReference type="EMBL" id="JAC59431.1"/>
    </source>
</evidence>
<dbReference type="InterPro" id="IPR001841">
    <property type="entry name" value="Znf_RING"/>
</dbReference>
<name>A0A061RS76_9CHLO</name>
<evidence type="ECO:0000256" key="3">
    <source>
        <dbReference type="ARBA" id="ARBA00022771"/>
    </source>
</evidence>
<dbReference type="Gene3D" id="3.30.40.10">
    <property type="entry name" value="Zinc/RING finger domain, C3HC4 (zinc finger)"/>
    <property type="match status" value="1"/>
</dbReference>
<evidence type="ECO:0000256" key="1">
    <source>
        <dbReference type="ARBA" id="ARBA00004906"/>
    </source>
</evidence>
<feature type="compositionally biased region" description="Basic and acidic residues" evidence="7">
    <location>
        <begin position="69"/>
        <end position="86"/>
    </location>
</feature>
<dbReference type="GO" id="GO:0016567">
    <property type="term" value="P:protein ubiquitination"/>
    <property type="evidence" value="ECO:0007669"/>
    <property type="project" value="TreeGrafter"/>
</dbReference>
<dbReference type="AlphaFoldDB" id="A0A061RS76"/>
<dbReference type="InterPro" id="IPR013083">
    <property type="entry name" value="Znf_RING/FYVE/PHD"/>
</dbReference>
<keyword evidence="4" id="KW-0833">Ubl conjugation pathway</keyword>
<evidence type="ECO:0000256" key="7">
    <source>
        <dbReference type="SAM" id="MobiDB-lite"/>
    </source>
</evidence>
<dbReference type="PROSITE" id="PS50089">
    <property type="entry name" value="ZF_RING_2"/>
    <property type="match status" value="1"/>
</dbReference>
<dbReference type="PANTHER" id="PTHR45969">
    <property type="entry name" value="RING ZINC FINGER PROTEIN-RELATED"/>
    <property type="match status" value="1"/>
</dbReference>
<protein>
    <recommendedName>
        <fullName evidence="8">RING-type domain-containing protein</fullName>
    </recommendedName>
</protein>
<reference evidence="10" key="1">
    <citation type="submission" date="2014-05" db="EMBL/GenBank/DDBJ databases">
        <title>The transcriptome of the halophilic microalga Tetraselmis sp. GSL018 isolated from the Great Salt Lake, Utah.</title>
        <authorList>
            <person name="Jinkerson R.E."/>
            <person name="D'Adamo S."/>
            <person name="Posewitz M.C."/>
        </authorList>
    </citation>
    <scope>NUCLEOTIDE SEQUENCE</scope>
    <source>
        <strain evidence="10">GSL018</strain>
    </source>
</reference>
<feature type="non-terminal residue" evidence="10">
    <location>
        <position position="235"/>
    </location>
</feature>
<feature type="domain" description="RING-type" evidence="8">
    <location>
        <begin position="104"/>
        <end position="147"/>
    </location>
</feature>
<organism evidence="10">
    <name type="scientific">Tetraselmis sp. GSL018</name>
    <dbReference type="NCBI Taxonomy" id="582737"/>
    <lineage>
        <taxon>Eukaryota</taxon>
        <taxon>Viridiplantae</taxon>
        <taxon>Chlorophyta</taxon>
        <taxon>core chlorophytes</taxon>
        <taxon>Chlorodendrophyceae</taxon>
        <taxon>Chlorodendrales</taxon>
        <taxon>Chlorodendraceae</taxon>
        <taxon>Tetraselmis</taxon>
    </lineage>
</organism>
<accession>A0A061RS76</accession>
<evidence type="ECO:0000313" key="10">
    <source>
        <dbReference type="EMBL" id="JAC75727.1"/>
    </source>
</evidence>
<feature type="region of interest" description="Disordered" evidence="7">
    <location>
        <begin position="61"/>
        <end position="93"/>
    </location>
</feature>
<dbReference type="GO" id="GO:0061630">
    <property type="term" value="F:ubiquitin protein ligase activity"/>
    <property type="evidence" value="ECO:0007669"/>
    <property type="project" value="TreeGrafter"/>
</dbReference>
<sequence>KEIDNPSVGVSRVKLLVCLLSMTYEAFSSKIRSAANRIGNLFLGQKHEISASRSCLELRAQSDSAVRPSDTRRSSDAPQTSEDKVSKVLSESPFDPGQVAEDCCAICLSRLGELAVHTVDCGHQFHHCCISKWLQQRKEVNCCPLCRARLSAPDASETLWRKTQYRLATDKDAQEHLEDMKLIVRRIDEKNRNFGPRELVFEGVEVPYLVTGRVRLLMQSHESVYFIVFLYKDLV</sequence>
<feature type="non-terminal residue" evidence="10">
    <location>
        <position position="1"/>
    </location>
</feature>